<dbReference type="Proteomes" id="UP000195570">
    <property type="component" value="Unassembled WGS sequence"/>
</dbReference>
<evidence type="ECO:0000256" key="1">
    <source>
        <dbReference type="SAM" id="MobiDB-lite"/>
    </source>
</evidence>
<dbReference type="GeneID" id="92381107"/>
<dbReference type="AlphaFoldDB" id="A0A1G4I3I9"/>
<dbReference type="VEuPathDB" id="TriTrypDB:TEOVI_000717300"/>
<feature type="region of interest" description="Disordered" evidence="1">
    <location>
        <begin position="131"/>
        <end position="152"/>
    </location>
</feature>
<sequence>MTEYGPRFLLLLGSCPGEGMWSHANSYRQLVAQVQEAYGSNYDPIFKYKLPSNPKALSPPNGTCDIIIDDDDDFNIWLYGYVPIPHHRDVVDDIHHLPQPLTEKMYVFKKLSPPASLVHFSSSILLPPVHSSKPEDETGVSSLANSSTAAPSPPVLHADDDVVKLPLYPLLPPLLLVKLGVRVVLRHSDAEEAILLSSRTVSGAGEGHWALLLRKAQRAWGVQRPCLRYLDLDQGFTAINIFNIRDYMCWSTGVGRERTELIVLEHLFRDEALMKQRAHKLELMKESELSRRCIEERAEEAFGSRKFSCPSHPYTATTVATVRGVDCKLFGPSFTTDGNIPPIYEKGEGADECSLQHHRQLVDKLRRSGLF</sequence>
<comment type="caution">
    <text evidence="2">The sequence shown here is derived from an EMBL/GenBank/DDBJ whole genome shotgun (WGS) entry which is preliminary data.</text>
</comment>
<keyword evidence="3" id="KW-1185">Reference proteome</keyword>
<dbReference type="RefSeq" id="XP_067077746.1">
    <property type="nucleotide sequence ID" value="XM_067221645.1"/>
</dbReference>
<proteinExistence type="predicted"/>
<name>A0A1G4I3I9_TRYEQ</name>
<accession>A0A1G4I3I9</accession>
<feature type="compositionally biased region" description="Polar residues" evidence="1">
    <location>
        <begin position="139"/>
        <end position="150"/>
    </location>
</feature>
<gene>
    <name evidence="2" type="ORF">TEOVI_000717300</name>
</gene>
<reference evidence="2" key="1">
    <citation type="submission" date="2016-09" db="EMBL/GenBank/DDBJ databases">
        <authorList>
            <person name="Hebert L."/>
            <person name="Moumen B."/>
        </authorList>
    </citation>
    <scope>NUCLEOTIDE SEQUENCE [LARGE SCALE GENOMIC DNA]</scope>
    <source>
        <strain evidence="2">OVI</strain>
    </source>
</reference>
<evidence type="ECO:0000313" key="2">
    <source>
        <dbReference type="EMBL" id="SCU66286.1"/>
    </source>
</evidence>
<evidence type="ECO:0000313" key="3">
    <source>
        <dbReference type="Proteomes" id="UP000195570"/>
    </source>
</evidence>
<dbReference type="EMBL" id="CZPT02000526">
    <property type="protein sequence ID" value="SCU66286.1"/>
    <property type="molecule type" value="Genomic_DNA"/>
</dbReference>
<organism evidence="2 3">
    <name type="scientific">Trypanosoma equiperdum</name>
    <dbReference type="NCBI Taxonomy" id="5694"/>
    <lineage>
        <taxon>Eukaryota</taxon>
        <taxon>Discoba</taxon>
        <taxon>Euglenozoa</taxon>
        <taxon>Kinetoplastea</taxon>
        <taxon>Metakinetoplastina</taxon>
        <taxon>Trypanosomatida</taxon>
        <taxon>Trypanosomatidae</taxon>
        <taxon>Trypanosoma</taxon>
    </lineage>
</organism>
<protein>
    <submittedName>
        <fullName evidence="2">Uncharacterized protein</fullName>
    </submittedName>
</protein>